<dbReference type="Pfam" id="PF13692">
    <property type="entry name" value="Glyco_trans_1_4"/>
    <property type="match status" value="1"/>
</dbReference>
<dbReference type="SUPFAM" id="SSF53756">
    <property type="entry name" value="UDP-Glycosyltransferase/glycogen phosphorylase"/>
    <property type="match status" value="1"/>
</dbReference>
<dbReference type="Gene3D" id="3.40.50.2000">
    <property type="entry name" value="Glycogen Phosphorylase B"/>
    <property type="match status" value="1"/>
</dbReference>
<reference evidence="1 2" key="1">
    <citation type="journal article" date="2018" name="Elife">
        <title>Discovery and characterization of a prevalent human gut bacterial enzyme sufficient for the inactivation of a family of plant toxins.</title>
        <authorList>
            <person name="Koppel N."/>
            <person name="Bisanz J.E."/>
            <person name="Pandelia M.E."/>
            <person name="Turnbaugh P.J."/>
            <person name="Balskus E.P."/>
        </authorList>
    </citation>
    <scope>NUCLEOTIDE SEQUENCE [LARGE SCALE GENOMIC DNA]</scope>
    <source>
        <strain evidence="2">anaerobia AP69FAA</strain>
    </source>
</reference>
<dbReference type="OrthoDB" id="3180470at2"/>
<accession>A0A369L2Y8</accession>
<dbReference type="EMBL" id="PPTP01000009">
    <property type="protein sequence ID" value="RDB54491.1"/>
    <property type="molecule type" value="Genomic_DNA"/>
</dbReference>
<dbReference type="GO" id="GO:0016740">
    <property type="term" value="F:transferase activity"/>
    <property type="evidence" value="ECO:0007669"/>
    <property type="project" value="UniProtKB-KW"/>
</dbReference>
<evidence type="ECO:0000313" key="1">
    <source>
        <dbReference type="EMBL" id="RDB54491.1"/>
    </source>
</evidence>
<dbReference type="CDD" id="cd03794">
    <property type="entry name" value="GT4_WbuB-like"/>
    <property type="match status" value="1"/>
</dbReference>
<gene>
    <name evidence="1" type="ORF">C1880_08910</name>
</gene>
<evidence type="ECO:0000313" key="2">
    <source>
        <dbReference type="Proteomes" id="UP000253792"/>
    </source>
</evidence>
<proteinExistence type="predicted"/>
<protein>
    <submittedName>
        <fullName evidence="1">Glycosyltransferase WbuB</fullName>
    </submittedName>
</protein>
<keyword evidence="2" id="KW-1185">Reference proteome</keyword>
<name>A0A369L2Y8_9ACTN</name>
<dbReference type="Proteomes" id="UP000253792">
    <property type="component" value="Unassembled WGS sequence"/>
</dbReference>
<dbReference type="STRING" id="1034345.GCA_000236865_00031"/>
<organism evidence="1 2">
    <name type="scientific">Senegalimassilia anaerobia</name>
    <dbReference type="NCBI Taxonomy" id="1473216"/>
    <lineage>
        <taxon>Bacteria</taxon>
        <taxon>Bacillati</taxon>
        <taxon>Actinomycetota</taxon>
        <taxon>Coriobacteriia</taxon>
        <taxon>Coriobacteriales</taxon>
        <taxon>Coriobacteriaceae</taxon>
        <taxon>Senegalimassilia</taxon>
    </lineage>
</organism>
<dbReference type="AlphaFoldDB" id="A0A369L2Y8"/>
<comment type="caution">
    <text evidence="1">The sequence shown here is derived from an EMBL/GenBank/DDBJ whole genome shotgun (WGS) entry which is preliminary data.</text>
</comment>
<sequence length="415" mass="46063">MGVKLGDETRGYTRFRVLSEMLVEQGFDVDLITSSFQHWEKAQRDTSKTCYQGLPYNVVFIDEPGYTRNLDLQRIRSHHVAAKNLRERFERTAGRYSLIYSEIPPNDVARVCAEYASEHNIPYVADINDLWPEAMRMVVNIPVLSDVAFYPFARDAKRVYQLLSGAVGTSDEYTARPAKDRTTPYPHATVYVGNDLAAFDEGAREHMADVVKPAGELWAVYAGTLGASYDLATLIKAAALLEKRRAAHTARTAAAGTAKQHRPFPPVKVKILGDGPDRQRLEELARQENAPVKFLGYQDHGSMAAWLRASDITVNSLVKSAVQSIVTKIGDYLASGKPMINTGSSPEFRNKVTTDGFGLNVEAENPGALADVLEELARTPSLRKIMGARGRAVAEREFDQRTSYLAIVNLLRNLI</sequence>
<keyword evidence="1" id="KW-0808">Transferase</keyword>
<dbReference type="PANTHER" id="PTHR12526:SF622">
    <property type="entry name" value="GLYCOSYLTRANSFERASE (GROUP I)"/>
    <property type="match status" value="1"/>
</dbReference>
<dbReference type="PANTHER" id="PTHR12526">
    <property type="entry name" value="GLYCOSYLTRANSFERASE"/>
    <property type="match status" value="1"/>
</dbReference>